<evidence type="ECO:0000256" key="1">
    <source>
        <dbReference type="SAM" id="SignalP"/>
    </source>
</evidence>
<evidence type="ECO:0000313" key="3">
    <source>
        <dbReference type="Proteomes" id="UP000001522"/>
    </source>
</evidence>
<dbReference type="EMBL" id="FN555004">
    <property type="protein sequence ID" value="CBG40115.1"/>
    <property type="molecule type" value="Genomic_DNA"/>
</dbReference>
<dbReference type="KEGG" id="hms:HMU08570"/>
<sequence>MKRKEKSSSLRNRKFFQPLIATTLAFSLASSFVNAADTITVKVDPVQATNKSK</sequence>
<dbReference type="Proteomes" id="UP000001522">
    <property type="component" value="Chromosome"/>
</dbReference>
<evidence type="ECO:0000313" key="2">
    <source>
        <dbReference type="EMBL" id="CBG40115.1"/>
    </source>
</evidence>
<feature type="chain" id="PRO_5003051793" evidence="1">
    <location>
        <begin position="36"/>
        <end position="53"/>
    </location>
</feature>
<dbReference type="STRING" id="679897.HMU08570"/>
<gene>
    <name evidence="2" type="ordered locus">HMU08570</name>
</gene>
<keyword evidence="1" id="KW-0732">Signal</keyword>
<protein>
    <submittedName>
        <fullName evidence="2">Putative Hsr recombination casette</fullName>
    </submittedName>
</protein>
<organism evidence="2 3">
    <name type="scientific">Helicobacter mustelae (strain ATCC 43772 / CCUG 25715 / CIP 103759 / LMG 18044 / NCTC 12198 / R85-136P)</name>
    <name type="common">Campylobacter mustelae</name>
    <dbReference type="NCBI Taxonomy" id="679897"/>
    <lineage>
        <taxon>Bacteria</taxon>
        <taxon>Pseudomonadati</taxon>
        <taxon>Campylobacterota</taxon>
        <taxon>Epsilonproteobacteria</taxon>
        <taxon>Campylobacterales</taxon>
        <taxon>Helicobacteraceae</taxon>
        <taxon>Helicobacter</taxon>
    </lineage>
</organism>
<feature type="signal peptide" evidence="1">
    <location>
        <begin position="1"/>
        <end position="35"/>
    </location>
</feature>
<name>D3UHZ2_HELM1</name>
<keyword evidence="3" id="KW-1185">Reference proteome</keyword>
<proteinExistence type="predicted"/>
<dbReference type="AlphaFoldDB" id="D3UHZ2"/>
<reference evidence="2 3" key="1">
    <citation type="journal article" date="2010" name="BMC Genomics">
        <title>Comparative genomics and proteomics of Helicobacter mustelae, an ulcerogenic and carcinogenic gastric pathogen.</title>
        <authorList>
            <person name="O'Toole P.W."/>
            <person name="Snelling W.J."/>
            <person name="Canchaya C."/>
            <person name="Forde B.M."/>
            <person name="Hardie K.R."/>
            <person name="Josenhans C."/>
            <person name="Graham R.L.J."/>
            <person name="McMullan G."/>
            <person name="Parkhill J."/>
            <person name="Belda E."/>
            <person name="Bentley S.D."/>
        </authorList>
    </citation>
    <scope>NUCLEOTIDE SEQUENCE [LARGE SCALE GENOMIC DNA]</scope>
    <source>
        <strain evidence="3">ATCC 43772 / LMG 18044 / NCTC 12198 / 12198</strain>
    </source>
</reference>
<accession>D3UHZ2</accession>
<dbReference type="HOGENOM" id="CLU_3062217_0_0_7"/>